<keyword evidence="3" id="KW-1185">Reference proteome</keyword>
<dbReference type="Proteomes" id="UP000041254">
    <property type="component" value="Unassembled WGS sequence"/>
</dbReference>
<dbReference type="AlphaFoldDB" id="A0A0G4FX31"/>
<feature type="chain" id="PRO_5005189670" evidence="1">
    <location>
        <begin position="21"/>
        <end position="377"/>
    </location>
</feature>
<protein>
    <submittedName>
        <fullName evidence="2">Uncharacterized protein</fullName>
    </submittedName>
</protein>
<evidence type="ECO:0000313" key="2">
    <source>
        <dbReference type="EMBL" id="CEM19517.1"/>
    </source>
</evidence>
<dbReference type="InParanoid" id="A0A0G4FX31"/>
<sequence>MKTDIVAVAALVALIQTASALPEEKKFLPSTEDGGDVDALPRAIAGIIQDIETAADGKPVISDVTHVITEMGKQLGKMAAHDEPAKKEQACTLTELAENFLGGALPAACAELPTDVAEVSTFFTNCILNTFLEKQLVNEAVGLTFVALDGSPELQDALADEYVAWAEANTENADEARLTIFAAREEIERCGDETDLASWDAAVTPDTSGGRGGEPLPLNRTSSAEKCVDILLVLKPGFSLDVIELVVEAFFKCVAKLEDPDVEAAITAAFVALFANFDGGPLNEIQKEFILAGFVFYFFDLVQGIKPTPTPAASEAAAIAEQVTDAQQNWLDNFFAEFDKLDVDEQQGVIEDLAKRFDVSVEFVEDFLNQYAGGNVV</sequence>
<name>A0A0G4FX31_VITBC</name>
<evidence type="ECO:0000256" key="1">
    <source>
        <dbReference type="SAM" id="SignalP"/>
    </source>
</evidence>
<accession>A0A0G4FX31</accession>
<evidence type="ECO:0000313" key="3">
    <source>
        <dbReference type="Proteomes" id="UP000041254"/>
    </source>
</evidence>
<organism evidence="2 3">
    <name type="scientific">Vitrella brassicaformis (strain CCMP3155)</name>
    <dbReference type="NCBI Taxonomy" id="1169540"/>
    <lineage>
        <taxon>Eukaryota</taxon>
        <taxon>Sar</taxon>
        <taxon>Alveolata</taxon>
        <taxon>Colpodellida</taxon>
        <taxon>Vitrellaceae</taxon>
        <taxon>Vitrella</taxon>
    </lineage>
</organism>
<proteinExistence type="predicted"/>
<gene>
    <name evidence="2" type="ORF">Vbra_1755</name>
</gene>
<feature type="signal peptide" evidence="1">
    <location>
        <begin position="1"/>
        <end position="20"/>
    </location>
</feature>
<keyword evidence="1" id="KW-0732">Signal</keyword>
<dbReference type="EMBL" id="CDMY01000514">
    <property type="protein sequence ID" value="CEM19517.1"/>
    <property type="molecule type" value="Genomic_DNA"/>
</dbReference>
<dbReference type="VEuPathDB" id="CryptoDB:Vbra_1755"/>
<reference evidence="2 3" key="1">
    <citation type="submission" date="2014-11" db="EMBL/GenBank/DDBJ databases">
        <authorList>
            <person name="Zhu J."/>
            <person name="Qi W."/>
            <person name="Song R."/>
        </authorList>
    </citation>
    <scope>NUCLEOTIDE SEQUENCE [LARGE SCALE GENOMIC DNA]</scope>
</reference>